<keyword evidence="2" id="KW-1185">Reference proteome</keyword>
<dbReference type="EMBL" id="LOPU01000041">
    <property type="protein sequence ID" value="KTG07624.1"/>
    <property type="molecule type" value="Genomic_DNA"/>
</dbReference>
<proteinExistence type="predicted"/>
<name>A0A0W1R2T2_9EURY</name>
<accession>A0A0W1R2T2</accession>
<reference evidence="1 2" key="1">
    <citation type="submission" date="2015-12" db="EMBL/GenBank/DDBJ databases">
        <title>Haloprofundus marisrubri gen. nov., sp. nov., an extremely halophilic archaeon isolated from the Discovery deep brine-seawater interface in the Red Sea.</title>
        <authorList>
            <person name="Zhang G."/>
            <person name="Stingl U."/>
            <person name="Rashid M."/>
        </authorList>
    </citation>
    <scope>NUCLEOTIDE SEQUENCE [LARGE SCALE GENOMIC DNA]</scope>
    <source>
        <strain evidence="1 2">SB9</strain>
    </source>
</reference>
<gene>
    <name evidence="1" type="ORF">AUR64_02910</name>
</gene>
<evidence type="ECO:0000313" key="2">
    <source>
        <dbReference type="Proteomes" id="UP000054387"/>
    </source>
</evidence>
<evidence type="ECO:0000313" key="1">
    <source>
        <dbReference type="EMBL" id="KTG07624.1"/>
    </source>
</evidence>
<comment type="caution">
    <text evidence="1">The sequence shown here is derived from an EMBL/GenBank/DDBJ whole genome shotgun (WGS) entry which is preliminary data.</text>
</comment>
<sequence>MDTRPLASTVNFHEWCSAEYDMRGATSYRSLSNRYRAVLSLVDSTAGDDAVSDSLSVSNEIPVSDRYRVNVLHSSSVRPS</sequence>
<protein>
    <submittedName>
        <fullName evidence="1">Uncharacterized protein</fullName>
    </submittedName>
</protein>
<dbReference type="AlphaFoldDB" id="A0A0W1R2T2"/>
<organism evidence="1 2">
    <name type="scientific">Haloprofundus marisrubri</name>
    <dbReference type="NCBI Taxonomy" id="1514971"/>
    <lineage>
        <taxon>Archaea</taxon>
        <taxon>Methanobacteriati</taxon>
        <taxon>Methanobacteriota</taxon>
        <taxon>Stenosarchaea group</taxon>
        <taxon>Halobacteria</taxon>
        <taxon>Halobacteriales</taxon>
        <taxon>Haloferacaceae</taxon>
        <taxon>Haloprofundus</taxon>
    </lineage>
</organism>
<dbReference type="Proteomes" id="UP000054387">
    <property type="component" value="Unassembled WGS sequence"/>
</dbReference>